<dbReference type="PROSITE" id="PS51318">
    <property type="entry name" value="TAT"/>
    <property type="match status" value="1"/>
</dbReference>
<dbReference type="InterPro" id="IPR006311">
    <property type="entry name" value="TAT_signal"/>
</dbReference>
<accession>A0A1A3MQB3</accession>
<dbReference type="Gene3D" id="3.50.50.60">
    <property type="entry name" value="FAD/NAD(P)-binding domain"/>
    <property type="match status" value="1"/>
</dbReference>
<keyword evidence="7" id="KW-1185">Reference proteome</keyword>
<evidence type="ECO:0000256" key="3">
    <source>
        <dbReference type="ARBA" id="ARBA00022630"/>
    </source>
</evidence>
<sequence length="551" mass="60308">MSQRHRGPQRTTFSRRRFLGAAAGIAAGAVGAGAIELGMRRDEGSSRPNTHYRAIVVGSGYGGGVSALRLGEAGIETLILERGRLWDAADNDGKRFSRMLPADNRAGWFTDVPPSLVPSFRGVSMEEVAKHAPSQLPVQAGVCDKVVHGAHTVFRGMGVGGGSLVNAAIAAIPTAAQMRAALPDIDPAAFFGTYIERAKAMLRISYRDMDWFEQTPWFQYARVGRQYAAAAGYRVDYNASAYSFDYMRREETGQVPRSALDFEQQYGNNYGRIGSVDQTYIAAALATGKVTLQPLTEVTGIRREPSGEYVVSTRVIDRFGTELRRDEIGCDELYLSAGVLGTTELLLRARETGTLPDLNEEIGRGYGNNGDIMVAHMLQSSDPAGTRQSLMGMINLDGRDDPDNPVYASMFSLPLPVETYALGYYAMVRTGDRANIVYNRASNTVRIDWPEDYTEHLRVRARKVFDKVTHANGVDYRDDLFEGKALAPNTVHPLGGVVRGRATDSYGRVKGYPKLYVNDASLLPGYLGCNPFMTITALAERNIEGILQGRK</sequence>
<dbReference type="InterPro" id="IPR036188">
    <property type="entry name" value="FAD/NAD-bd_sf"/>
</dbReference>
<dbReference type="InterPro" id="IPR052542">
    <property type="entry name" value="Cholesterol_Oxidase"/>
</dbReference>
<evidence type="ECO:0000256" key="4">
    <source>
        <dbReference type="ARBA" id="ARBA00022827"/>
    </source>
</evidence>
<dbReference type="OrthoDB" id="3587784at2"/>
<dbReference type="SUPFAM" id="SSF54373">
    <property type="entry name" value="FAD-linked reductases, C-terminal domain"/>
    <property type="match status" value="1"/>
</dbReference>
<dbReference type="GO" id="GO:0016491">
    <property type="term" value="F:oxidoreductase activity"/>
    <property type="evidence" value="ECO:0007669"/>
    <property type="project" value="UniProtKB-KW"/>
</dbReference>
<dbReference type="PANTHER" id="PTHR47470">
    <property type="entry name" value="CHOLESTEROL OXIDASE"/>
    <property type="match status" value="1"/>
</dbReference>
<name>A0A1A3MQB3_MYCAS</name>
<dbReference type="SUPFAM" id="SSF51905">
    <property type="entry name" value="FAD/NAD(P)-binding domain"/>
    <property type="match status" value="1"/>
</dbReference>
<dbReference type="Pfam" id="PF22500">
    <property type="entry name" value="GMC_oxred_C_1st"/>
    <property type="match status" value="1"/>
</dbReference>
<dbReference type="PANTHER" id="PTHR47470:SF1">
    <property type="entry name" value="FAD-DEPENDENT OXIDOREDUCTASE 2 FAD BINDING DOMAIN-CONTAINING PROTEIN"/>
    <property type="match status" value="1"/>
</dbReference>
<proteinExistence type="inferred from homology"/>
<comment type="caution">
    <text evidence="6">The sequence shown here is derived from an EMBL/GenBank/DDBJ whole genome shotgun (WGS) entry which is preliminary data.</text>
</comment>
<reference evidence="7" key="1">
    <citation type="submission" date="2016-06" db="EMBL/GenBank/DDBJ databases">
        <authorList>
            <person name="Sutton G."/>
            <person name="Brinkac L."/>
            <person name="Sanka R."/>
            <person name="Adams M."/>
            <person name="Lau E."/>
            <person name="Garcia-Basteiro A."/>
            <person name="Lopez-Varela E."/>
            <person name="Palencia S."/>
        </authorList>
    </citation>
    <scope>NUCLEOTIDE SEQUENCE [LARGE SCALE GENOMIC DNA]</scope>
    <source>
        <strain evidence="7">1245139.5</strain>
    </source>
</reference>
<organism evidence="6 7">
    <name type="scientific">Mycobacterium asiaticum</name>
    <dbReference type="NCBI Taxonomy" id="1790"/>
    <lineage>
        <taxon>Bacteria</taxon>
        <taxon>Bacillati</taxon>
        <taxon>Actinomycetota</taxon>
        <taxon>Actinomycetes</taxon>
        <taxon>Mycobacteriales</taxon>
        <taxon>Mycobacteriaceae</taxon>
        <taxon>Mycobacterium</taxon>
    </lineage>
</organism>
<dbReference type="AlphaFoldDB" id="A0A1A3MQB3"/>
<evidence type="ECO:0000313" key="6">
    <source>
        <dbReference type="EMBL" id="OBK11250.1"/>
    </source>
</evidence>
<dbReference type="RefSeq" id="WP_065160838.1">
    <property type="nucleotide sequence ID" value="NZ_LZLQ01000140.1"/>
</dbReference>
<evidence type="ECO:0000256" key="1">
    <source>
        <dbReference type="ARBA" id="ARBA00001974"/>
    </source>
</evidence>
<evidence type="ECO:0000256" key="2">
    <source>
        <dbReference type="ARBA" id="ARBA00010790"/>
    </source>
</evidence>
<keyword evidence="3" id="KW-0285">Flavoprotein</keyword>
<keyword evidence="5" id="KW-0560">Oxidoreductase</keyword>
<comment type="cofactor">
    <cofactor evidence="1">
        <name>FAD</name>
        <dbReference type="ChEBI" id="CHEBI:57692"/>
    </cofactor>
</comment>
<dbReference type="Proteomes" id="UP000093629">
    <property type="component" value="Unassembled WGS sequence"/>
</dbReference>
<gene>
    <name evidence="6" type="ORF">A5636_14030</name>
</gene>
<evidence type="ECO:0000256" key="5">
    <source>
        <dbReference type="ARBA" id="ARBA00023002"/>
    </source>
</evidence>
<protein>
    <submittedName>
        <fullName evidence="6">Cholesterol oxidase</fullName>
    </submittedName>
</protein>
<comment type="similarity">
    <text evidence="2">Belongs to the GMC oxidoreductase family.</text>
</comment>
<dbReference type="EMBL" id="LZLQ01000140">
    <property type="protein sequence ID" value="OBK11250.1"/>
    <property type="molecule type" value="Genomic_DNA"/>
</dbReference>
<dbReference type="Gene3D" id="3.30.410.10">
    <property type="entry name" value="Cholesterol Oxidase, domain 2"/>
    <property type="match status" value="1"/>
</dbReference>
<keyword evidence="4" id="KW-0274">FAD</keyword>
<evidence type="ECO:0000313" key="7">
    <source>
        <dbReference type="Proteomes" id="UP000093629"/>
    </source>
</evidence>